<dbReference type="Gramene" id="TVU08509">
    <property type="protein sequence ID" value="TVU08509"/>
    <property type="gene ID" value="EJB05_41914"/>
</dbReference>
<reference evidence="2 3" key="1">
    <citation type="journal article" date="2019" name="Sci. Rep.">
        <title>A high-quality genome of Eragrostis curvula grass provides insights into Poaceae evolution and supports new strategies to enhance forage quality.</title>
        <authorList>
            <person name="Carballo J."/>
            <person name="Santos B.A.C.M."/>
            <person name="Zappacosta D."/>
            <person name="Garbus I."/>
            <person name="Selva J.P."/>
            <person name="Gallo C.A."/>
            <person name="Diaz A."/>
            <person name="Albertini E."/>
            <person name="Caccamo M."/>
            <person name="Echenique V."/>
        </authorList>
    </citation>
    <scope>NUCLEOTIDE SEQUENCE [LARGE SCALE GENOMIC DNA]</scope>
    <source>
        <strain evidence="3">cv. Victoria</strain>
        <tissue evidence="2">Leaf</tissue>
    </source>
</reference>
<feature type="non-terminal residue" evidence="2">
    <location>
        <position position="1"/>
    </location>
</feature>
<dbReference type="Proteomes" id="UP000324897">
    <property type="component" value="Chromosome 3"/>
</dbReference>
<comment type="caution">
    <text evidence="2">The sequence shown here is derived from an EMBL/GenBank/DDBJ whole genome shotgun (WGS) entry which is preliminary data.</text>
</comment>
<feature type="domain" description="Neprosin PEP catalytic" evidence="1">
    <location>
        <begin position="1"/>
        <end position="223"/>
    </location>
</feature>
<dbReference type="Pfam" id="PF03080">
    <property type="entry name" value="Neprosin"/>
    <property type="match status" value="1"/>
</dbReference>
<dbReference type="InterPro" id="IPR053168">
    <property type="entry name" value="Glutamic_endopeptidase"/>
</dbReference>
<dbReference type="OrthoDB" id="581543at2759"/>
<gene>
    <name evidence="2" type="ORF">EJB05_41914</name>
</gene>
<keyword evidence="3" id="KW-1185">Reference proteome</keyword>
<dbReference type="AlphaFoldDB" id="A0A5J9TB33"/>
<organism evidence="2 3">
    <name type="scientific">Eragrostis curvula</name>
    <name type="common">weeping love grass</name>
    <dbReference type="NCBI Taxonomy" id="38414"/>
    <lineage>
        <taxon>Eukaryota</taxon>
        <taxon>Viridiplantae</taxon>
        <taxon>Streptophyta</taxon>
        <taxon>Embryophyta</taxon>
        <taxon>Tracheophyta</taxon>
        <taxon>Spermatophyta</taxon>
        <taxon>Magnoliopsida</taxon>
        <taxon>Liliopsida</taxon>
        <taxon>Poales</taxon>
        <taxon>Poaceae</taxon>
        <taxon>PACMAD clade</taxon>
        <taxon>Chloridoideae</taxon>
        <taxon>Eragrostideae</taxon>
        <taxon>Eragrostidinae</taxon>
        <taxon>Eragrostis</taxon>
    </lineage>
</organism>
<feature type="non-terminal residue" evidence="2">
    <location>
        <position position="224"/>
    </location>
</feature>
<dbReference type="EMBL" id="RWGY01000039">
    <property type="protein sequence ID" value="TVU08509.1"/>
    <property type="molecule type" value="Genomic_DNA"/>
</dbReference>
<dbReference type="PANTHER" id="PTHR31589">
    <property type="entry name" value="PROTEIN, PUTATIVE (DUF239)-RELATED-RELATED"/>
    <property type="match status" value="1"/>
</dbReference>
<name>A0A5J9TB33_9POAL</name>
<dbReference type="PROSITE" id="PS52045">
    <property type="entry name" value="NEPROSIN_PEP_CD"/>
    <property type="match status" value="1"/>
</dbReference>
<evidence type="ECO:0000313" key="2">
    <source>
        <dbReference type="EMBL" id="TVU08509.1"/>
    </source>
</evidence>
<proteinExistence type="predicted"/>
<accession>A0A5J9TB33</accession>
<sequence>HAIYRATSESGYSGGMATLDVYSFPNIKNGESTGAVLWVSSEHDEDSTDLNCIEAGWELDGFHGSTGCFNLECDAFVPVKDAPITPGDTLESGEGHNKISIKIFKSKVDGDWWLHFGYDINNLKPVGFWPNSQFTRLKDHAKRITWGGYVSCYSGNPSPPMGNGQWPGKNSARFQNVQFVDTSGTGYAVPAWSLSVYSSNKKCYQASPFVDSMFYYGGPGGCTN</sequence>
<evidence type="ECO:0000259" key="1">
    <source>
        <dbReference type="PROSITE" id="PS52045"/>
    </source>
</evidence>
<dbReference type="InterPro" id="IPR004314">
    <property type="entry name" value="Neprosin"/>
</dbReference>
<evidence type="ECO:0000313" key="3">
    <source>
        <dbReference type="Proteomes" id="UP000324897"/>
    </source>
</evidence>
<dbReference type="PANTHER" id="PTHR31589:SF243">
    <property type="entry name" value="OS12G0490566 PROTEIN"/>
    <property type="match status" value="1"/>
</dbReference>
<protein>
    <recommendedName>
        <fullName evidence="1">Neprosin PEP catalytic domain-containing protein</fullName>
    </recommendedName>
</protein>